<evidence type="ECO:0000256" key="2">
    <source>
        <dbReference type="ARBA" id="ARBA00005779"/>
    </source>
</evidence>
<dbReference type="PANTHER" id="PTHR40043">
    <property type="entry name" value="UPF0719 INNER MEMBRANE PROTEIN YJFL"/>
    <property type="match status" value="1"/>
</dbReference>
<feature type="transmembrane region" description="Helical" evidence="7">
    <location>
        <begin position="12"/>
        <end position="32"/>
    </location>
</feature>
<evidence type="ECO:0000256" key="4">
    <source>
        <dbReference type="ARBA" id="ARBA00022692"/>
    </source>
</evidence>
<protein>
    <recommendedName>
        <fullName evidence="10">DUF350 domain-containing protein</fullName>
    </recommendedName>
</protein>
<feature type="transmembrane region" description="Helical" evidence="7">
    <location>
        <begin position="80"/>
        <end position="102"/>
    </location>
</feature>
<keyword evidence="6 7" id="KW-0472">Membrane</keyword>
<dbReference type="GO" id="GO:0005886">
    <property type="term" value="C:plasma membrane"/>
    <property type="evidence" value="ECO:0007669"/>
    <property type="project" value="UniProtKB-SubCell"/>
</dbReference>
<evidence type="ECO:0000313" key="9">
    <source>
        <dbReference type="Proteomes" id="UP000033774"/>
    </source>
</evidence>
<dbReference type="EMBL" id="LAJY01000388">
    <property type="protein sequence ID" value="KJV08999.1"/>
    <property type="molecule type" value="Genomic_DNA"/>
</dbReference>
<comment type="caution">
    <text evidence="8">The sequence shown here is derived from an EMBL/GenBank/DDBJ whole genome shotgun (WGS) entry which is preliminary data.</text>
</comment>
<evidence type="ECO:0008006" key="10">
    <source>
        <dbReference type="Google" id="ProtNLM"/>
    </source>
</evidence>
<reference evidence="8 9" key="1">
    <citation type="submission" date="2015-03" db="EMBL/GenBank/DDBJ databases">
        <title>Draft genome sequence of Elstera litoralis.</title>
        <authorList>
            <person name="Rahalkar M.C."/>
            <person name="Dhakephalkar P.K."/>
            <person name="Pore S.D."/>
            <person name="Arora P."/>
            <person name="Kapse N.G."/>
            <person name="Pandit P.S."/>
        </authorList>
    </citation>
    <scope>NUCLEOTIDE SEQUENCE [LARGE SCALE GENOMIC DNA]</scope>
    <source>
        <strain evidence="8 9">Dia-1</strain>
    </source>
</reference>
<evidence type="ECO:0000313" key="8">
    <source>
        <dbReference type="EMBL" id="KJV08999.1"/>
    </source>
</evidence>
<comment type="subcellular location">
    <subcellularLocation>
        <location evidence="1">Cell membrane</location>
        <topology evidence="1">Multi-pass membrane protein</topology>
    </subcellularLocation>
</comment>
<evidence type="ECO:0000256" key="1">
    <source>
        <dbReference type="ARBA" id="ARBA00004651"/>
    </source>
</evidence>
<accession>A0A0F3ITQ8</accession>
<keyword evidence="3" id="KW-1003">Cell membrane</keyword>
<evidence type="ECO:0000256" key="6">
    <source>
        <dbReference type="ARBA" id="ARBA00023136"/>
    </source>
</evidence>
<dbReference type="Proteomes" id="UP000033774">
    <property type="component" value="Unassembled WGS sequence"/>
</dbReference>
<dbReference type="RefSeq" id="WP_045776436.1">
    <property type="nucleotide sequence ID" value="NZ_LAJY01000388.1"/>
</dbReference>
<dbReference type="PANTHER" id="PTHR40043:SF1">
    <property type="entry name" value="UPF0719 INNER MEMBRANE PROTEIN YJFL"/>
    <property type="match status" value="1"/>
</dbReference>
<keyword evidence="5 7" id="KW-1133">Transmembrane helix</keyword>
<feature type="transmembrane region" description="Helical" evidence="7">
    <location>
        <begin position="44"/>
        <end position="68"/>
    </location>
</feature>
<gene>
    <name evidence="8" type="ORF">VZ95_14165</name>
</gene>
<keyword evidence="9" id="KW-1185">Reference proteome</keyword>
<organism evidence="8 9">
    <name type="scientific">Elstera litoralis</name>
    <dbReference type="NCBI Taxonomy" id="552518"/>
    <lineage>
        <taxon>Bacteria</taxon>
        <taxon>Pseudomonadati</taxon>
        <taxon>Pseudomonadota</taxon>
        <taxon>Alphaproteobacteria</taxon>
        <taxon>Rhodospirillales</taxon>
        <taxon>Rhodospirillaceae</taxon>
        <taxon>Elstera</taxon>
    </lineage>
</organism>
<evidence type="ECO:0000256" key="3">
    <source>
        <dbReference type="ARBA" id="ARBA00022475"/>
    </source>
</evidence>
<sequence length="137" mass="13693">MTDILAGLATGLPLLVMHFLVTAVLLVVGVGLHALLTPMKERELVAAGNSAAAVSLSAATLGLALPLAATLATAQSVLDILIWGAIGVAVQVAIFTIARLIAPSLPSRIEKGDMAAAITLAGWQLAIGLLNAAALVG</sequence>
<proteinExistence type="inferred from homology"/>
<name>A0A0F3ITQ8_9PROT</name>
<dbReference type="AlphaFoldDB" id="A0A0F3ITQ8"/>
<dbReference type="OrthoDB" id="5395971at2"/>
<feature type="transmembrane region" description="Helical" evidence="7">
    <location>
        <begin position="114"/>
        <end position="136"/>
    </location>
</feature>
<dbReference type="InterPro" id="IPR007140">
    <property type="entry name" value="DUF350"/>
</dbReference>
<dbReference type="Pfam" id="PF03994">
    <property type="entry name" value="DUF350"/>
    <property type="match status" value="1"/>
</dbReference>
<comment type="similarity">
    <text evidence="2">Belongs to the UPF0719 family.</text>
</comment>
<evidence type="ECO:0000256" key="7">
    <source>
        <dbReference type="SAM" id="Phobius"/>
    </source>
</evidence>
<evidence type="ECO:0000256" key="5">
    <source>
        <dbReference type="ARBA" id="ARBA00022989"/>
    </source>
</evidence>
<keyword evidence="4 7" id="KW-0812">Transmembrane</keyword>